<keyword evidence="5" id="KW-1185">Reference proteome</keyword>
<dbReference type="SUPFAM" id="SSF55729">
    <property type="entry name" value="Acyl-CoA N-acyltransferases (Nat)"/>
    <property type="match status" value="1"/>
</dbReference>
<organism evidence="4 5">
    <name type="scientific">Pseudofrankia asymbiotica</name>
    <dbReference type="NCBI Taxonomy" id="1834516"/>
    <lineage>
        <taxon>Bacteria</taxon>
        <taxon>Bacillati</taxon>
        <taxon>Actinomycetota</taxon>
        <taxon>Actinomycetes</taxon>
        <taxon>Frankiales</taxon>
        <taxon>Frankiaceae</taxon>
        <taxon>Pseudofrankia</taxon>
    </lineage>
</organism>
<gene>
    <name evidence="4" type="ORF">BL253_07065</name>
</gene>
<keyword evidence="2" id="KW-0012">Acyltransferase</keyword>
<dbReference type="GO" id="GO:0016747">
    <property type="term" value="F:acyltransferase activity, transferring groups other than amino-acyl groups"/>
    <property type="evidence" value="ECO:0007669"/>
    <property type="project" value="InterPro"/>
</dbReference>
<dbReference type="RefSeq" id="WP_076814690.1">
    <property type="nucleotide sequence ID" value="NZ_MOMC01000014.1"/>
</dbReference>
<dbReference type="InterPro" id="IPR000182">
    <property type="entry name" value="GNAT_dom"/>
</dbReference>
<reference evidence="5" key="1">
    <citation type="submission" date="2016-10" db="EMBL/GenBank/DDBJ databases">
        <title>Frankia sp. NRRL B-16386 Genome sequencing.</title>
        <authorList>
            <person name="Ghodhbane-Gtari F."/>
            <person name="Swanson E."/>
            <person name="Gueddou A."/>
            <person name="Hezbri K."/>
            <person name="Ktari K."/>
            <person name="Nouioui I."/>
            <person name="Morris K."/>
            <person name="Simpson S."/>
            <person name="Abebe-Akele F."/>
            <person name="Thomas K."/>
            <person name="Gtari M."/>
            <person name="Tisa L.S."/>
        </authorList>
    </citation>
    <scope>NUCLEOTIDE SEQUENCE [LARGE SCALE GENOMIC DNA]</scope>
    <source>
        <strain evidence="5">NRRL B-16386</strain>
    </source>
</reference>
<accession>A0A1V2IG72</accession>
<dbReference type="STRING" id="1834516.BL253_07065"/>
<dbReference type="PROSITE" id="PS51186">
    <property type="entry name" value="GNAT"/>
    <property type="match status" value="1"/>
</dbReference>
<dbReference type="PANTHER" id="PTHR43877:SF2">
    <property type="entry name" value="AMINOALKYLPHOSPHONATE N-ACETYLTRANSFERASE-RELATED"/>
    <property type="match status" value="1"/>
</dbReference>
<dbReference type="InterPro" id="IPR016181">
    <property type="entry name" value="Acyl_CoA_acyltransferase"/>
</dbReference>
<dbReference type="InterPro" id="IPR050832">
    <property type="entry name" value="Bact_Acetyltransf"/>
</dbReference>
<dbReference type="PANTHER" id="PTHR43877">
    <property type="entry name" value="AMINOALKYLPHOSPHONATE N-ACETYLTRANSFERASE-RELATED-RELATED"/>
    <property type="match status" value="1"/>
</dbReference>
<evidence type="ECO:0000313" key="5">
    <source>
        <dbReference type="Proteomes" id="UP000188929"/>
    </source>
</evidence>
<dbReference type="Proteomes" id="UP000188929">
    <property type="component" value="Unassembled WGS sequence"/>
</dbReference>
<dbReference type="Gene3D" id="3.40.630.30">
    <property type="match status" value="1"/>
</dbReference>
<dbReference type="CDD" id="cd04301">
    <property type="entry name" value="NAT_SF"/>
    <property type="match status" value="1"/>
</dbReference>
<dbReference type="OrthoDB" id="9805924at2"/>
<evidence type="ECO:0000259" key="3">
    <source>
        <dbReference type="PROSITE" id="PS51186"/>
    </source>
</evidence>
<evidence type="ECO:0000256" key="2">
    <source>
        <dbReference type="ARBA" id="ARBA00023315"/>
    </source>
</evidence>
<keyword evidence="1 4" id="KW-0808">Transferase</keyword>
<evidence type="ECO:0000313" key="4">
    <source>
        <dbReference type="EMBL" id="ONH31899.1"/>
    </source>
</evidence>
<dbReference type="Pfam" id="PF00583">
    <property type="entry name" value="Acetyltransf_1"/>
    <property type="match status" value="1"/>
</dbReference>
<proteinExistence type="predicted"/>
<comment type="caution">
    <text evidence="4">The sequence shown here is derived from an EMBL/GenBank/DDBJ whole genome shotgun (WGS) entry which is preliminary data.</text>
</comment>
<protein>
    <submittedName>
        <fullName evidence="4">GNAT family N-acetyltransferase</fullName>
    </submittedName>
</protein>
<sequence>MKIEELGADATEQAYDAMRQLRPHLTSAGFVRLVNEVQRPQGYRLVGSWEPTAGKVVAAAGFRVLHMLAHGRVLVVDDLSTVPASRGQGHASRLLAWLEREARSQYCAQVHLDAGTHRYDAHRLYLRHGFAIKSFRLMRLL</sequence>
<name>A0A1V2IG72_9ACTN</name>
<dbReference type="AlphaFoldDB" id="A0A1V2IG72"/>
<evidence type="ECO:0000256" key="1">
    <source>
        <dbReference type="ARBA" id="ARBA00022679"/>
    </source>
</evidence>
<dbReference type="EMBL" id="MOMC01000014">
    <property type="protein sequence ID" value="ONH31899.1"/>
    <property type="molecule type" value="Genomic_DNA"/>
</dbReference>
<feature type="domain" description="N-acetyltransferase" evidence="3">
    <location>
        <begin position="1"/>
        <end position="141"/>
    </location>
</feature>